<dbReference type="PROSITE" id="PS51257">
    <property type="entry name" value="PROKAR_LIPOPROTEIN"/>
    <property type="match status" value="1"/>
</dbReference>
<dbReference type="EMBL" id="JAHXPT010000012">
    <property type="protein sequence ID" value="MBW6411202.1"/>
    <property type="molecule type" value="Genomic_DNA"/>
</dbReference>
<protein>
    <recommendedName>
        <fullName evidence="3">Lipoprotein</fullName>
    </recommendedName>
</protein>
<dbReference type="RefSeq" id="WP_219780667.1">
    <property type="nucleotide sequence ID" value="NZ_JAHXPT010000012.1"/>
</dbReference>
<keyword evidence="2" id="KW-1185">Reference proteome</keyword>
<reference evidence="1 2" key="1">
    <citation type="submission" date="2021-07" db="EMBL/GenBank/DDBJ databases">
        <title>Clostridium weizhouense sp. nov., an anaerobic bacterium isolated from activated sludge of Petroleum wastewater.</title>
        <authorList>
            <person name="Li Q."/>
        </authorList>
    </citation>
    <scope>NUCLEOTIDE SEQUENCE [LARGE SCALE GENOMIC DNA]</scope>
    <source>
        <strain evidence="1 2">YB-6</strain>
    </source>
</reference>
<organism evidence="1 2">
    <name type="scientific">Clostridium weizhouense</name>
    <dbReference type="NCBI Taxonomy" id="2859781"/>
    <lineage>
        <taxon>Bacteria</taxon>
        <taxon>Bacillati</taxon>
        <taxon>Bacillota</taxon>
        <taxon>Clostridia</taxon>
        <taxon>Eubacteriales</taxon>
        <taxon>Clostridiaceae</taxon>
        <taxon>Clostridium</taxon>
    </lineage>
</organism>
<name>A0ABS7ARB2_9CLOT</name>
<comment type="caution">
    <text evidence="1">The sequence shown here is derived from an EMBL/GenBank/DDBJ whole genome shotgun (WGS) entry which is preliminary data.</text>
</comment>
<evidence type="ECO:0000313" key="1">
    <source>
        <dbReference type="EMBL" id="MBW6411202.1"/>
    </source>
</evidence>
<dbReference type="Proteomes" id="UP001519921">
    <property type="component" value="Unassembled WGS sequence"/>
</dbReference>
<accession>A0ABS7ARB2</accession>
<sequence length="53" mass="6123">MHKKLKLTILILVSALLLISCYLTRNNKTELVYKELSKNETYLLNVTGNKVLM</sequence>
<evidence type="ECO:0000313" key="2">
    <source>
        <dbReference type="Proteomes" id="UP001519921"/>
    </source>
</evidence>
<gene>
    <name evidence="1" type="ORF">KYD98_14005</name>
</gene>
<proteinExistence type="predicted"/>
<evidence type="ECO:0008006" key="3">
    <source>
        <dbReference type="Google" id="ProtNLM"/>
    </source>
</evidence>